<dbReference type="AlphaFoldDB" id="A0A7C0U2K0"/>
<dbReference type="SUPFAM" id="SSF51998">
    <property type="entry name" value="PFL-like glycyl radical enzymes"/>
    <property type="match status" value="1"/>
</dbReference>
<comment type="caution">
    <text evidence="2">The sequence shown here is derived from an EMBL/GenBank/DDBJ whole genome shotgun (WGS) entry which is preliminary data.</text>
</comment>
<dbReference type="GO" id="GO:0006260">
    <property type="term" value="P:DNA replication"/>
    <property type="evidence" value="ECO:0007669"/>
    <property type="project" value="InterPro"/>
</dbReference>
<keyword evidence="1" id="KW-0812">Transmembrane</keyword>
<keyword evidence="1" id="KW-0472">Membrane</keyword>
<proteinExistence type="predicted"/>
<evidence type="ECO:0000256" key="1">
    <source>
        <dbReference type="SAM" id="Phobius"/>
    </source>
</evidence>
<name>A0A7C0U2K0_DESA2</name>
<dbReference type="GO" id="GO:0009265">
    <property type="term" value="P:2'-deoxyribonucleotide biosynthetic process"/>
    <property type="evidence" value="ECO:0007669"/>
    <property type="project" value="TreeGrafter"/>
</dbReference>
<dbReference type="InterPro" id="IPR012833">
    <property type="entry name" value="NrdD"/>
</dbReference>
<dbReference type="Gene3D" id="3.20.70.20">
    <property type="match status" value="1"/>
</dbReference>
<keyword evidence="1" id="KW-1133">Transmembrane helix</keyword>
<feature type="non-terminal residue" evidence="2">
    <location>
        <position position="1"/>
    </location>
</feature>
<dbReference type="Proteomes" id="UP000886289">
    <property type="component" value="Unassembled WGS sequence"/>
</dbReference>
<sequence>DLDTMFFSTVGLVGIWEFCEICGLNILNKNDRNKLKEILKMINDELQKQSLKWNVPFNLEQIPAEQAAITLAQKDKLFFKNSPYKLYANQFIPLWIKVDLFERAKIDGELDEFFGGGVISHLNIENKISSNQIKKLINFAISCGLKHFALNPIFSKCPNNHVSYGKFEKCPICNEKIIDYYTRIVGYFTPVSGWTNIRRNWEFKERKWMKISIDNFSKN</sequence>
<gene>
    <name evidence="2" type="ORF">ENG63_04035</name>
</gene>
<dbReference type="Pfam" id="PF13597">
    <property type="entry name" value="NRDD"/>
    <property type="match status" value="1"/>
</dbReference>
<protein>
    <submittedName>
        <fullName evidence="2">Uncharacterized protein</fullName>
    </submittedName>
</protein>
<accession>A0A7C0U2K0</accession>
<dbReference type="GO" id="GO:0008998">
    <property type="term" value="F:ribonucleoside-triphosphate reductase (thioredoxin) activity"/>
    <property type="evidence" value="ECO:0007669"/>
    <property type="project" value="InterPro"/>
</dbReference>
<dbReference type="GO" id="GO:0004748">
    <property type="term" value="F:ribonucleoside-diphosphate reductase activity, thioredoxin disulfide as acceptor"/>
    <property type="evidence" value="ECO:0007669"/>
    <property type="project" value="TreeGrafter"/>
</dbReference>
<evidence type="ECO:0000313" key="2">
    <source>
        <dbReference type="EMBL" id="HDD44015.1"/>
    </source>
</evidence>
<organism evidence="2">
    <name type="scientific">Desulfofervidus auxilii</name>
    <dbReference type="NCBI Taxonomy" id="1621989"/>
    <lineage>
        <taxon>Bacteria</taxon>
        <taxon>Pseudomonadati</taxon>
        <taxon>Thermodesulfobacteriota</taxon>
        <taxon>Candidatus Desulfofervidia</taxon>
        <taxon>Candidatus Desulfofervidales</taxon>
        <taxon>Candidatus Desulfofervidaceae</taxon>
        <taxon>Candidatus Desulfofervidus</taxon>
    </lineage>
</organism>
<reference evidence="2" key="1">
    <citation type="journal article" date="2020" name="mSystems">
        <title>Genome- and Community-Level Interaction Insights into Carbon Utilization and Element Cycling Functions of Hydrothermarchaeota in Hydrothermal Sediment.</title>
        <authorList>
            <person name="Zhou Z."/>
            <person name="Liu Y."/>
            <person name="Xu W."/>
            <person name="Pan J."/>
            <person name="Luo Z.H."/>
            <person name="Li M."/>
        </authorList>
    </citation>
    <scope>NUCLEOTIDE SEQUENCE [LARGE SCALE GENOMIC DNA]</scope>
    <source>
        <strain evidence="2">HyVt-233</strain>
    </source>
</reference>
<dbReference type="GO" id="GO:0031250">
    <property type="term" value="C:anaerobic ribonucleoside-triphosphate reductase complex"/>
    <property type="evidence" value="ECO:0007669"/>
    <property type="project" value="TreeGrafter"/>
</dbReference>
<dbReference type="EMBL" id="DRBS01000153">
    <property type="protein sequence ID" value="HDD44015.1"/>
    <property type="molecule type" value="Genomic_DNA"/>
</dbReference>
<feature type="transmembrane region" description="Helical" evidence="1">
    <location>
        <begin position="6"/>
        <end position="27"/>
    </location>
</feature>
<dbReference type="PANTHER" id="PTHR21075">
    <property type="entry name" value="ANAEROBIC RIBONUCLEOSIDE-TRIPHOSPHATE REDUCTASE"/>
    <property type="match status" value="1"/>
</dbReference>
<dbReference type="PANTHER" id="PTHR21075:SF0">
    <property type="entry name" value="ANAEROBIC RIBONUCLEOSIDE-TRIPHOSPHATE REDUCTASE"/>
    <property type="match status" value="1"/>
</dbReference>